<feature type="DNA-binding region" description="H-T-H motif" evidence="4">
    <location>
        <begin position="39"/>
        <end position="58"/>
    </location>
</feature>
<sequence length="242" mass="26234">MRKKTGGAETAPYHHGDLRSALIAQARRELEEVGVHDMSLRQLAKAVGVSEAAPSRHFDGKMGLLAAIAASGFQDLIALRRQALAGIEGRLARAYEMMRIYVRFAQDHKGLFDLMIGPRILRKGDYPELAEATNVSFELFAAAVRDYAGEHGWTAPDMPLVTHAAWSVEHGLATLIIGDRLDSEDRPVDVAQVIHFSMSLLLSGIAAGPAHARGIMAELAGVRPPARRKASRARKGAATRQT</sequence>
<feature type="domain" description="HTH tetR-type" evidence="6">
    <location>
        <begin position="16"/>
        <end position="76"/>
    </location>
</feature>
<evidence type="ECO:0000256" key="5">
    <source>
        <dbReference type="SAM" id="MobiDB-lite"/>
    </source>
</evidence>
<dbReference type="AlphaFoldDB" id="A0A193FX61"/>
<evidence type="ECO:0000256" key="1">
    <source>
        <dbReference type="ARBA" id="ARBA00023015"/>
    </source>
</evidence>
<keyword evidence="2 4" id="KW-0238">DNA-binding</keyword>
<dbReference type="PROSITE" id="PS50977">
    <property type="entry name" value="HTH_TETR_2"/>
    <property type="match status" value="1"/>
</dbReference>
<keyword evidence="1" id="KW-0805">Transcription regulation</keyword>
<dbReference type="PANTHER" id="PTHR30055">
    <property type="entry name" value="HTH-TYPE TRANSCRIPTIONAL REGULATOR RUTR"/>
    <property type="match status" value="1"/>
</dbReference>
<protein>
    <recommendedName>
        <fullName evidence="6">HTH tetR-type domain-containing protein</fullName>
    </recommendedName>
</protein>
<evidence type="ECO:0000256" key="3">
    <source>
        <dbReference type="ARBA" id="ARBA00023163"/>
    </source>
</evidence>
<evidence type="ECO:0000313" key="7">
    <source>
        <dbReference type="EMBL" id="ANN72352.1"/>
    </source>
</evidence>
<evidence type="ECO:0000256" key="4">
    <source>
        <dbReference type="PROSITE-ProRule" id="PRU00335"/>
    </source>
</evidence>
<dbReference type="GO" id="GO:0003700">
    <property type="term" value="F:DNA-binding transcription factor activity"/>
    <property type="evidence" value="ECO:0007669"/>
    <property type="project" value="TreeGrafter"/>
</dbReference>
<organism evidence="7 8">
    <name type="scientific">Bordetella bronchialis</name>
    <dbReference type="NCBI Taxonomy" id="463025"/>
    <lineage>
        <taxon>Bacteria</taxon>
        <taxon>Pseudomonadati</taxon>
        <taxon>Pseudomonadota</taxon>
        <taxon>Betaproteobacteria</taxon>
        <taxon>Burkholderiales</taxon>
        <taxon>Alcaligenaceae</taxon>
        <taxon>Bordetella</taxon>
    </lineage>
</organism>
<keyword evidence="3" id="KW-0804">Transcription</keyword>
<dbReference type="SUPFAM" id="SSF48498">
    <property type="entry name" value="Tetracyclin repressor-like, C-terminal domain"/>
    <property type="match status" value="1"/>
</dbReference>
<evidence type="ECO:0000313" key="8">
    <source>
        <dbReference type="Proteomes" id="UP000092213"/>
    </source>
</evidence>
<dbReference type="Gene3D" id="1.10.357.10">
    <property type="entry name" value="Tetracycline Repressor, domain 2"/>
    <property type="match status" value="1"/>
</dbReference>
<dbReference type="RefSeq" id="WP_066669973.1">
    <property type="nucleotide sequence ID" value="NZ_CP016171.1"/>
</dbReference>
<dbReference type="Pfam" id="PF13305">
    <property type="entry name" value="TetR_C_33"/>
    <property type="match status" value="1"/>
</dbReference>
<proteinExistence type="predicted"/>
<dbReference type="InterPro" id="IPR001647">
    <property type="entry name" value="HTH_TetR"/>
</dbReference>
<name>A0A193FX61_9BORD</name>
<dbReference type="InterPro" id="IPR036271">
    <property type="entry name" value="Tet_transcr_reg_TetR-rel_C_sf"/>
</dbReference>
<dbReference type="InterPro" id="IPR025996">
    <property type="entry name" value="MT1864/Rv1816-like_C"/>
</dbReference>
<dbReference type="SUPFAM" id="SSF46689">
    <property type="entry name" value="Homeodomain-like"/>
    <property type="match status" value="1"/>
</dbReference>
<dbReference type="InterPro" id="IPR050109">
    <property type="entry name" value="HTH-type_TetR-like_transc_reg"/>
</dbReference>
<feature type="region of interest" description="Disordered" evidence="5">
    <location>
        <begin position="223"/>
        <end position="242"/>
    </location>
</feature>
<dbReference type="GO" id="GO:0000976">
    <property type="term" value="F:transcription cis-regulatory region binding"/>
    <property type="evidence" value="ECO:0007669"/>
    <property type="project" value="TreeGrafter"/>
</dbReference>
<dbReference type="Proteomes" id="UP000092213">
    <property type="component" value="Chromosome"/>
</dbReference>
<dbReference type="InterPro" id="IPR009057">
    <property type="entry name" value="Homeodomain-like_sf"/>
</dbReference>
<dbReference type="STRING" id="463025.BAU08_14260"/>
<evidence type="ECO:0000259" key="6">
    <source>
        <dbReference type="PROSITE" id="PS50977"/>
    </source>
</evidence>
<dbReference type="Pfam" id="PF00440">
    <property type="entry name" value="TetR_N"/>
    <property type="match status" value="1"/>
</dbReference>
<accession>A0A193FX61</accession>
<dbReference type="EMBL" id="CP016171">
    <property type="protein sequence ID" value="ANN72352.1"/>
    <property type="molecule type" value="Genomic_DNA"/>
</dbReference>
<feature type="compositionally biased region" description="Basic residues" evidence="5">
    <location>
        <begin position="225"/>
        <end position="242"/>
    </location>
</feature>
<dbReference type="PANTHER" id="PTHR30055:SF220">
    <property type="entry name" value="TETR-FAMILY REGULATORY PROTEIN"/>
    <property type="match status" value="1"/>
</dbReference>
<evidence type="ECO:0000256" key="2">
    <source>
        <dbReference type="ARBA" id="ARBA00023125"/>
    </source>
</evidence>
<gene>
    <name evidence="7" type="ORF">BAU08_14260</name>
</gene>
<reference evidence="7 8" key="1">
    <citation type="submission" date="2016-06" db="EMBL/GenBank/DDBJ databases">
        <title>Complete genome sequences of Bordetella bronchialis and Bordetella flabilis.</title>
        <authorList>
            <person name="LiPuma J.J."/>
            <person name="Spilker T."/>
        </authorList>
    </citation>
    <scope>NUCLEOTIDE SEQUENCE [LARGE SCALE GENOMIC DNA]</scope>
    <source>
        <strain evidence="7 8">AU17976</strain>
    </source>
</reference>